<evidence type="ECO:0000256" key="7">
    <source>
        <dbReference type="ARBA" id="ARBA00022967"/>
    </source>
</evidence>
<accession>A0A285P1D9</accession>
<evidence type="ECO:0000313" key="12">
    <source>
        <dbReference type="EMBL" id="SNZ13691.1"/>
    </source>
</evidence>
<feature type="transmembrane region" description="Helical" evidence="10">
    <location>
        <begin position="773"/>
        <end position="794"/>
    </location>
</feature>
<dbReference type="Pfam" id="PF00122">
    <property type="entry name" value="E1-E2_ATPase"/>
    <property type="match status" value="1"/>
</dbReference>
<dbReference type="Gene3D" id="2.70.150.10">
    <property type="entry name" value="Calcium-transporting ATPase, cytoplasmic transduction domain A"/>
    <property type="match status" value="1"/>
</dbReference>
<dbReference type="GO" id="GO:0005524">
    <property type="term" value="F:ATP binding"/>
    <property type="evidence" value="ECO:0007669"/>
    <property type="project" value="UniProtKB-KW"/>
</dbReference>
<dbReference type="SUPFAM" id="SSF81665">
    <property type="entry name" value="Calcium ATPase, transmembrane domain M"/>
    <property type="match status" value="1"/>
</dbReference>
<evidence type="ECO:0000256" key="4">
    <source>
        <dbReference type="ARBA" id="ARBA00022741"/>
    </source>
</evidence>
<dbReference type="Pfam" id="PF00689">
    <property type="entry name" value="Cation_ATPase_C"/>
    <property type="match status" value="1"/>
</dbReference>
<dbReference type="InterPro" id="IPR008250">
    <property type="entry name" value="ATPase_P-typ_transduc_dom_A_sf"/>
</dbReference>
<keyword evidence="5" id="KW-0067">ATP-binding</keyword>
<dbReference type="InterPro" id="IPR001757">
    <property type="entry name" value="P_typ_ATPase"/>
</dbReference>
<evidence type="ECO:0000256" key="9">
    <source>
        <dbReference type="ARBA" id="ARBA00023136"/>
    </source>
</evidence>
<dbReference type="InterPro" id="IPR023299">
    <property type="entry name" value="ATPase_P-typ_cyto_dom_N"/>
</dbReference>
<proteinExistence type="predicted"/>
<protein>
    <submittedName>
        <fullName evidence="12">Ca2+-transporting ATPase</fullName>
    </submittedName>
</protein>
<dbReference type="PRINTS" id="PR00120">
    <property type="entry name" value="HATPASE"/>
</dbReference>
<dbReference type="SFLD" id="SFLDF00027">
    <property type="entry name" value="p-type_atpase"/>
    <property type="match status" value="1"/>
</dbReference>
<feature type="transmembrane region" description="Helical" evidence="10">
    <location>
        <begin position="265"/>
        <end position="294"/>
    </location>
</feature>
<dbReference type="Gene3D" id="3.40.1110.10">
    <property type="entry name" value="Calcium-transporting ATPase, cytoplasmic domain N"/>
    <property type="match status" value="2"/>
</dbReference>
<keyword evidence="13" id="KW-1185">Reference proteome</keyword>
<keyword evidence="9 10" id="KW-0472">Membrane</keyword>
<dbReference type="Pfam" id="PF00690">
    <property type="entry name" value="Cation_ATPase_N"/>
    <property type="match status" value="1"/>
</dbReference>
<dbReference type="FunFam" id="2.70.150.10:FF:000160">
    <property type="entry name" value="Sarcoplasmic/endoplasmic reticulum calcium ATPase 1"/>
    <property type="match status" value="1"/>
</dbReference>
<dbReference type="GO" id="GO:0012505">
    <property type="term" value="C:endomembrane system"/>
    <property type="evidence" value="ECO:0007669"/>
    <property type="project" value="UniProtKB-SubCell"/>
</dbReference>
<comment type="subcellular location">
    <subcellularLocation>
        <location evidence="1">Endomembrane system</location>
        <topology evidence="1">Multi-pass membrane protein</topology>
    </subcellularLocation>
</comment>
<feature type="transmembrane region" description="Helical" evidence="10">
    <location>
        <begin position="729"/>
        <end position="752"/>
    </location>
</feature>
<dbReference type="NCBIfam" id="TIGR01494">
    <property type="entry name" value="ATPase_P-type"/>
    <property type="match status" value="3"/>
</dbReference>
<dbReference type="InterPro" id="IPR023214">
    <property type="entry name" value="HAD_sf"/>
</dbReference>
<dbReference type="SFLD" id="SFLDG00002">
    <property type="entry name" value="C1.7:_P-type_atpase_like"/>
    <property type="match status" value="1"/>
</dbReference>
<dbReference type="SMART" id="SM00831">
    <property type="entry name" value="Cation_ATPase_N"/>
    <property type="match status" value="1"/>
</dbReference>
<name>A0A285P1D9_9AQUI</name>
<dbReference type="GO" id="GO:0016020">
    <property type="term" value="C:membrane"/>
    <property type="evidence" value="ECO:0007669"/>
    <property type="project" value="InterPro"/>
</dbReference>
<feature type="transmembrane region" description="Helical" evidence="10">
    <location>
        <begin position="77"/>
        <end position="95"/>
    </location>
</feature>
<dbReference type="Pfam" id="PF00702">
    <property type="entry name" value="Hydrolase"/>
    <property type="match status" value="1"/>
</dbReference>
<dbReference type="SUPFAM" id="SSF56784">
    <property type="entry name" value="HAD-like"/>
    <property type="match status" value="1"/>
</dbReference>
<keyword evidence="6" id="KW-0460">Magnesium</keyword>
<feature type="transmembrane region" description="Helical" evidence="10">
    <location>
        <begin position="240"/>
        <end position="259"/>
    </location>
</feature>
<keyword evidence="7" id="KW-1278">Translocase</keyword>
<evidence type="ECO:0000256" key="1">
    <source>
        <dbReference type="ARBA" id="ARBA00004127"/>
    </source>
</evidence>
<dbReference type="Gene3D" id="3.40.50.1000">
    <property type="entry name" value="HAD superfamily/HAD-like"/>
    <property type="match status" value="2"/>
</dbReference>
<dbReference type="PROSITE" id="PS00154">
    <property type="entry name" value="ATPASE_E1_E2"/>
    <property type="match status" value="1"/>
</dbReference>
<feature type="transmembrane region" description="Helical" evidence="10">
    <location>
        <begin position="704"/>
        <end position="723"/>
    </location>
</feature>
<dbReference type="PANTHER" id="PTHR42861">
    <property type="entry name" value="CALCIUM-TRANSPORTING ATPASE"/>
    <property type="match status" value="1"/>
</dbReference>
<dbReference type="SUPFAM" id="SSF81653">
    <property type="entry name" value="Calcium ATPase, transduction domain A"/>
    <property type="match status" value="1"/>
</dbReference>
<dbReference type="GO" id="GO:0016887">
    <property type="term" value="F:ATP hydrolysis activity"/>
    <property type="evidence" value="ECO:0007669"/>
    <property type="project" value="InterPro"/>
</dbReference>
<dbReference type="PRINTS" id="PR00119">
    <property type="entry name" value="CATATPASE"/>
</dbReference>
<keyword evidence="8 10" id="KW-1133">Transmembrane helix</keyword>
<dbReference type="RefSeq" id="WP_096601540.1">
    <property type="nucleotide sequence ID" value="NZ_OBEN01000003.1"/>
</dbReference>
<dbReference type="InterPro" id="IPR044492">
    <property type="entry name" value="P_typ_ATPase_HD_dom"/>
</dbReference>
<evidence type="ECO:0000256" key="5">
    <source>
        <dbReference type="ARBA" id="ARBA00022840"/>
    </source>
</evidence>
<dbReference type="InterPro" id="IPR036412">
    <property type="entry name" value="HAD-like_sf"/>
</dbReference>
<organism evidence="12 13">
    <name type="scientific">Hydrogenobacter hydrogenophilus</name>
    <dbReference type="NCBI Taxonomy" id="35835"/>
    <lineage>
        <taxon>Bacteria</taxon>
        <taxon>Pseudomonadati</taxon>
        <taxon>Aquificota</taxon>
        <taxon>Aquificia</taxon>
        <taxon>Aquificales</taxon>
        <taxon>Aquificaceae</taxon>
        <taxon>Hydrogenobacter</taxon>
    </lineage>
</organism>
<gene>
    <name evidence="12" type="ORF">SAMN06265353_0854</name>
</gene>
<dbReference type="InterPro" id="IPR004014">
    <property type="entry name" value="ATPase_P-typ_cation-transptr_N"/>
</dbReference>
<keyword evidence="2" id="KW-0597">Phosphoprotein</keyword>
<reference evidence="13" key="1">
    <citation type="submission" date="2017-09" db="EMBL/GenBank/DDBJ databases">
        <authorList>
            <person name="Varghese N."/>
            <person name="Submissions S."/>
        </authorList>
    </citation>
    <scope>NUCLEOTIDE SEQUENCE [LARGE SCALE GENOMIC DNA]</scope>
    <source>
        <strain evidence="13">DSM 2913</strain>
    </source>
</reference>
<keyword evidence="4" id="KW-0547">Nucleotide-binding</keyword>
<dbReference type="Gene3D" id="1.20.1110.10">
    <property type="entry name" value="Calcium-transporting ATPase, transmembrane domain"/>
    <property type="match status" value="2"/>
</dbReference>
<sequence length="842" mass="93981">MHQLSPQEALFKLNASLQGLSEREAQERYKQYGPNELIHEEESKWRLFLKQFTSSFNLILMIAGLLAFFLGDMKDGVVVYGIVVINGLIGFYHELKAQASVRALKEMTSPKVKVIREGREKEVDIKELVPGDMVLLSEGDVVPADIRLVDASGLLVDEVVLTGESFPIEKSADVVLPEDTPIYQRSNCLYRGTTILRGKALGVVFATGNNTQIGQIAKKMQEKTPPSPLTKALENFGKKWIVVLLIILSFLVLIGVLQGREPKNLMFFAVAQLVSAVPEGLPVVVTIALVVGALRLAREKVLVKHLPAVETLGSATYICSDKTGTITLGKLRVEEYVSYDRLRLFLASALCNDATEKGGDPLEVALLEWLERERVNWKFLRKVHTRLWEHPFDTKRRLMAVIVSSGEGLHLYIKGALESLALLCDKELPEDVWKHHDMMAEKGLRVLAFGYARLEEIPKSIEDAKAKIVGLVGFLDPPKEGVKSAVETAREAGIRIIMITGDNVLTAKTVAKMVGIHWEGSLCIEGKDMEKLSDEELYHLLKRVSVVARATPEDKYRIVKVLQSKGEIVAVSGDGVNDVPALRVADLGIAMASGSQAAKDASKMVILDNNLAIIVNAIRRGRLITKNISKVIVYLLSTNAFEITYNSLALINGLPLPLYATQILWINLVTDSVQDKTYPFTHYEGNPMKEKPRHPEKAFTGKEVFLKVLYNGLIMGVAHYFLFKYLLAIYPYETALSISFTSAVISQWAVGIQEIGESPFFKNPFQYLKLNPYIYLGISIGLLLQSLVVFVVPQYLHAVHLSVEELYYAVLVPVLTFLAIEVRKWMLYIYKACPTERIFLKR</sequence>
<keyword evidence="3 10" id="KW-0812">Transmembrane</keyword>
<feature type="domain" description="Cation-transporting P-type ATPase N-terminal" evidence="11">
    <location>
        <begin position="2"/>
        <end position="72"/>
    </location>
</feature>
<evidence type="ECO:0000256" key="6">
    <source>
        <dbReference type="ARBA" id="ARBA00022842"/>
    </source>
</evidence>
<dbReference type="SFLD" id="SFLDS00003">
    <property type="entry name" value="Haloacid_Dehalogenase"/>
    <property type="match status" value="1"/>
</dbReference>
<evidence type="ECO:0000256" key="2">
    <source>
        <dbReference type="ARBA" id="ARBA00022553"/>
    </source>
</evidence>
<dbReference type="InterPro" id="IPR023298">
    <property type="entry name" value="ATPase_P-typ_TM_dom_sf"/>
</dbReference>
<dbReference type="InterPro" id="IPR006068">
    <property type="entry name" value="ATPase_P-typ_cation-transptr_C"/>
</dbReference>
<evidence type="ECO:0000256" key="3">
    <source>
        <dbReference type="ARBA" id="ARBA00022692"/>
    </source>
</evidence>
<feature type="transmembrane region" description="Helical" evidence="10">
    <location>
        <begin position="806"/>
        <end position="822"/>
    </location>
</feature>
<evidence type="ECO:0000259" key="11">
    <source>
        <dbReference type="SMART" id="SM00831"/>
    </source>
</evidence>
<dbReference type="OrthoDB" id="9779at2"/>
<evidence type="ECO:0000256" key="10">
    <source>
        <dbReference type="SAM" id="Phobius"/>
    </source>
</evidence>
<dbReference type="InterPro" id="IPR059000">
    <property type="entry name" value="ATPase_P-type_domA"/>
</dbReference>
<dbReference type="EMBL" id="OBEN01000003">
    <property type="protein sequence ID" value="SNZ13691.1"/>
    <property type="molecule type" value="Genomic_DNA"/>
</dbReference>
<dbReference type="InterPro" id="IPR018303">
    <property type="entry name" value="ATPase_P-typ_P_site"/>
</dbReference>
<evidence type="ECO:0000313" key="13">
    <source>
        <dbReference type="Proteomes" id="UP000218627"/>
    </source>
</evidence>
<dbReference type="AlphaFoldDB" id="A0A285P1D9"/>
<feature type="transmembrane region" description="Helical" evidence="10">
    <location>
        <begin position="52"/>
        <end position="71"/>
    </location>
</feature>
<dbReference type="Proteomes" id="UP000218627">
    <property type="component" value="Unassembled WGS sequence"/>
</dbReference>
<evidence type="ECO:0000256" key="8">
    <source>
        <dbReference type="ARBA" id="ARBA00022989"/>
    </source>
</evidence>